<dbReference type="InterPro" id="IPR008971">
    <property type="entry name" value="HSP40/DnaJ_pept-bd"/>
</dbReference>
<keyword evidence="6 16" id="KW-0863">Zinc-finger</keyword>
<evidence type="ECO:0000256" key="17">
    <source>
        <dbReference type="SAM" id="MobiDB-lite"/>
    </source>
</evidence>
<dbReference type="InterPro" id="IPR051938">
    <property type="entry name" value="Apopto_cytoskel_mod"/>
</dbReference>
<dbReference type="InterPro" id="IPR036869">
    <property type="entry name" value="J_dom_sf"/>
</dbReference>
<reference evidence="20" key="1">
    <citation type="submission" date="2018-07" db="EMBL/GenBank/DDBJ databases">
        <authorList>
            <person name="Quirk P.G."/>
            <person name="Krulwich T.A."/>
        </authorList>
    </citation>
    <scope>NUCLEOTIDE SEQUENCE</scope>
</reference>
<dbReference type="PROSITE" id="PS51188">
    <property type="entry name" value="ZF_CR"/>
    <property type="match status" value="1"/>
</dbReference>
<feature type="region of interest" description="Disordered" evidence="17">
    <location>
        <begin position="444"/>
        <end position="510"/>
    </location>
</feature>
<keyword evidence="11" id="KW-0496">Mitochondrion</keyword>
<evidence type="ECO:0000256" key="16">
    <source>
        <dbReference type="PROSITE-ProRule" id="PRU00546"/>
    </source>
</evidence>
<dbReference type="AlphaFoldDB" id="A0A336LKQ2"/>
<dbReference type="GO" id="GO:0005741">
    <property type="term" value="C:mitochondrial outer membrane"/>
    <property type="evidence" value="ECO:0007669"/>
    <property type="project" value="UniProtKB-SubCell"/>
</dbReference>
<dbReference type="PROSITE" id="PS00636">
    <property type="entry name" value="DNAJ_1"/>
    <property type="match status" value="1"/>
</dbReference>
<dbReference type="CDD" id="cd10719">
    <property type="entry name" value="DnaJ_zf"/>
    <property type="match status" value="1"/>
</dbReference>
<keyword evidence="9" id="KW-0809">Transit peptide</keyword>
<dbReference type="GO" id="GO:0008270">
    <property type="term" value="F:zinc ion binding"/>
    <property type="evidence" value="ECO:0007669"/>
    <property type="project" value="UniProtKB-KW"/>
</dbReference>
<evidence type="ECO:0000256" key="11">
    <source>
        <dbReference type="ARBA" id="ARBA00023128"/>
    </source>
</evidence>
<dbReference type="PRINTS" id="PR00625">
    <property type="entry name" value="JDOMAIN"/>
</dbReference>
<feature type="compositionally biased region" description="Basic and acidic residues" evidence="17">
    <location>
        <begin position="561"/>
        <end position="582"/>
    </location>
</feature>
<keyword evidence="8 16" id="KW-0862">Zinc</keyword>
<keyword evidence="10" id="KW-0007">Acetylation</keyword>
<dbReference type="CDD" id="cd10747">
    <property type="entry name" value="DnaJ_C"/>
    <property type="match status" value="1"/>
</dbReference>
<dbReference type="Gene3D" id="2.60.260.20">
    <property type="entry name" value="Urease metallochaperone UreE, N-terminal domain"/>
    <property type="match status" value="2"/>
</dbReference>
<keyword evidence="3" id="KW-0488">Methylation</keyword>
<feature type="zinc finger region" description="CR-type" evidence="16">
    <location>
        <begin position="229"/>
        <end position="307"/>
    </location>
</feature>
<keyword evidence="13" id="KW-0143">Chaperone</keyword>
<dbReference type="VEuPathDB" id="VectorBase:CSON010156"/>
<dbReference type="InterPro" id="IPR018253">
    <property type="entry name" value="DnaJ_domain_CS"/>
</dbReference>
<evidence type="ECO:0000256" key="1">
    <source>
        <dbReference type="ARBA" id="ARBA00004294"/>
    </source>
</evidence>
<comment type="subcellular location">
    <subcellularLocation>
        <location evidence="1">Mitochondrion outer membrane</location>
    </subcellularLocation>
</comment>
<dbReference type="GO" id="GO:0006457">
    <property type="term" value="P:protein folding"/>
    <property type="evidence" value="ECO:0007669"/>
    <property type="project" value="InterPro"/>
</dbReference>
<evidence type="ECO:0000256" key="14">
    <source>
        <dbReference type="ARBA" id="ARBA00080150"/>
    </source>
</evidence>
<dbReference type="Pfam" id="PF00226">
    <property type="entry name" value="DnaJ"/>
    <property type="match status" value="1"/>
</dbReference>
<gene>
    <name evidence="20" type="primary">CSON010156</name>
</gene>
<dbReference type="FunFam" id="2.10.230.10:FF:000003">
    <property type="entry name" value="dnaJ homolog subfamily A member 3, mitochondrial"/>
    <property type="match status" value="1"/>
</dbReference>
<dbReference type="SUPFAM" id="SSF49493">
    <property type="entry name" value="HSP40/DnaJ peptide-binding domain"/>
    <property type="match status" value="1"/>
</dbReference>
<feature type="compositionally biased region" description="Low complexity" evidence="17">
    <location>
        <begin position="551"/>
        <end position="560"/>
    </location>
</feature>
<dbReference type="InterPro" id="IPR002939">
    <property type="entry name" value="DnaJ_C"/>
</dbReference>
<dbReference type="SUPFAM" id="SSF57938">
    <property type="entry name" value="DnaJ/Hsp40 cysteine-rich domain"/>
    <property type="match status" value="1"/>
</dbReference>
<dbReference type="GO" id="GO:0031072">
    <property type="term" value="F:heat shock protein binding"/>
    <property type="evidence" value="ECO:0007669"/>
    <property type="project" value="InterPro"/>
</dbReference>
<dbReference type="OMA" id="FHKQGHN"/>
<keyword evidence="7" id="KW-1000">Mitochondrion outer membrane</keyword>
<dbReference type="InterPro" id="IPR001305">
    <property type="entry name" value="HSP_DnaJ_Cys-rich_dom"/>
</dbReference>
<protein>
    <recommendedName>
        <fullName evidence="15">DnaJ homolog l(2)tid, mitochondrial</fullName>
    </recommendedName>
    <alternativeName>
        <fullName evidence="14">Protein lethal(2)tumorous imaginal discs</fullName>
    </alternativeName>
</protein>
<dbReference type="CDD" id="cd06257">
    <property type="entry name" value="DnaJ"/>
    <property type="match status" value="1"/>
</dbReference>
<dbReference type="GO" id="GO:0005829">
    <property type="term" value="C:cytosol"/>
    <property type="evidence" value="ECO:0007669"/>
    <property type="project" value="UniProtKB-ARBA"/>
</dbReference>
<organism evidence="20">
    <name type="scientific">Culicoides sonorensis</name>
    <name type="common">Biting midge</name>
    <dbReference type="NCBI Taxonomy" id="179676"/>
    <lineage>
        <taxon>Eukaryota</taxon>
        <taxon>Metazoa</taxon>
        <taxon>Ecdysozoa</taxon>
        <taxon>Arthropoda</taxon>
        <taxon>Hexapoda</taxon>
        <taxon>Insecta</taxon>
        <taxon>Pterygota</taxon>
        <taxon>Neoptera</taxon>
        <taxon>Endopterygota</taxon>
        <taxon>Diptera</taxon>
        <taxon>Nematocera</taxon>
        <taxon>Chironomoidea</taxon>
        <taxon>Ceratopogonidae</taxon>
        <taxon>Ceratopogoninae</taxon>
        <taxon>Culicoides</taxon>
        <taxon>Monoculicoides</taxon>
    </lineage>
</organism>
<evidence type="ECO:0000259" key="18">
    <source>
        <dbReference type="PROSITE" id="PS50076"/>
    </source>
</evidence>
<keyword evidence="4 16" id="KW-0479">Metal-binding</keyword>
<accession>A0A336LKQ2</accession>
<dbReference type="GO" id="GO:0007005">
    <property type="term" value="P:mitochondrion organization"/>
    <property type="evidence" value="ECO:0007669"/>
    <property type="project" value="TreeGrafter"/>
</dbReference>
<keyword evidence="12" id="KW-0472">Membrane</keyword>
<dbReference type="GO" id="GO:0009408">
    <property type="term" value="P:response to heat"/>
    <property type="evidence" value="ECO:0007669"/>
    <property type="project" value="InterPro"/>
</dbReference>
<dbReference type="InterPro" id="IPR001623">
    <property type="entry name" value="DnaJ_domain"/>
</dbReference>
<feature type="region of interest" description="Disordered" evidence="17">
    <location>
        <begin position="527"/>
        <end position="582"/>
    </location>
</feature>
<dbReference type="PANTHER" id="PTHR44145">
    <property type="entry name" value="DNAJ HOMOLOG SUBFAMILY A MEMBER 3, MITOCHONDRIAL"/>
    <property type="match status" value="1"/>
</dbReference>
<dbReference type="GO" id="GO:0005524">
    <property type="term" value="F:ATP binding"/>
    <property type="evidence" value="ECO:0007669"/>
    <property type="project" value="InterPro"/>
</dbReference>
<dbReference type="FunFam" id="2.60.260.20:FF:000005">
    <property type="entry name" value="Chaperone protein dnaJ 1, mitochondrial"/>
    <property type="match status" value="1"/>
</dbReference>
<feature type="domain" description="CR-type" evidence="19">
    <location>
        <begin position="229"/>
        <end position="307"/>
    </location>
</feature>
<dbReference type="HAMAP" id="MF_01152">
    <property type="entry name" value="DnaJ"/>
    <property type="match status" value="1"/>
</dbReference>
<feature type="compositionally biased region" description="Basic and acidic residues" evidence="17">
    <location>
        <begin position="484"/>
        <end position="509"/>
    </location>
</feature>
<evidence type="ECO:0000256" key="5">
    <source>
        <dbReference type="ARBA" id="ARBA00022737"/>
    </source>
</evidence>
<dbReference type="SMART" id="SM00271">
    <property type="entry name" value="DnaJ"/>
    <property type="match status" value="1"/>
</dbReference>
<dbReference type="PANTHER" id="PTHR44145:SF3">
    <property type="entry name" value="DNAJ HOMOLOG SUBFAMILY A MEMBER 3, MITOCHONDRIAL"/>
    <property type="match status" value="1"/>
</dbReference>
<dbReference type="EMBL" id="UFQT01000040">
    <property type="protein sequence ID" value="SSX18612.1"/>
    <property type="molecule type" value="Genomic_DNA"/>
</dbReference>
<keyword evidence="5" id="KW-0677">Repeat</keyword>
<evidence type="ECO:0000256" key="7">
    <source>
        <dbReference type="ARBA" id="ARBA00022787"/>
    </source>
</evidence>
<evidence type="ECO:0000256" key="2">
    <source>
        <dbReference type="ARBA" id="ARBA00022473"/>
    </source>
</evidence>
<evidence type="ECO:0000256" key="4">
    <source>
        <dbReference type="ARBA" id="ARBA00022723"/>
    </source>
</evidence>
<dbReference type="InterPro" id="IPR036410">
    <property type="entry name" value="HSP_DnaJ_Cys-rich_dom_sf"/>
</dbReference>
<dbReference type="FunFam" id="1.10.287.110:FF:000075">
    <property type="entry name" value="Uncharacterized protein, isoform D"/>
    <property type="match status" value="1"/>
</dbReference>
<evidence type="ECO:0000256" key="15">
    <source>
        <dbReference type="ARBA" id="ARBA00093620"/>
    </source>
</evidence>
<dbReference type="Pfam" id="PF01556">
    <property type="entry name" value="DnaJ_C"/>
    <property type="match status" value="1"/>
</dbReference>
<evidence type="ECO:0000256" key="10">
    <source>
        <dbReference type="ARBA" id="ARBA00022990"/>
    </source>
</evidence>
<feature type="compositionally biased region" description="Low complexity" evidence="17">
    <location>
        <begin position="454"/>
        <end position="482"/>
    </location>
</feature>
<evidence type="ECO:0000259" key="19">
    <source>
        <dbReference type="PROSITE" id="PS51188"/>
    </source>
</evidence>
<dbReference type="PROSITE" id="PS50076">
    <property type="entry name" value="DNAJ_2"/>
    <property type="match status" value="1"/>
</dbReference>
<evidence type="ECO:0000256" key="12">
    <source>
        <dbReference type="ARBA" id="ARBA00023136"/>
    </source>
</evidence>
<evidence type="ECO:0000256" key="9">
    <source>
        <dbReference type="ARBA" id="ARBA00022946"/>
    </source>
</evidence>
<evidence type="ECO:0000256" key="6">
    <source>
        <dbReference type="ARBA" id="ARBA00022771"/>
    </source>
</evidence>
<evidence type="ECO:0000256" key="13">
    <source>
        <dbReference type="ARBA" id="ARBA00023186"/>
    </source>
</evidence>
<sequence length="582" mass="64588">MAARGLFRGSFQQNIKLFGSKPLQTLHNRHHSVCLSCENRNFWISNNNLDIKQDNSKGLLQQKFNQNASDKRYIHTTHVSLQAKKDYYNILGVPKNASAKDIKKAYYQLAKKYHPDTNKGDPDTGKKFQEVSEAYEVLSDDQKRREYDTFGQTHEQMNQSGRHPGGHGPQGFSQNWQFRSTIDPEELFRKIFGDGAFRQGFDDFAESQFGFGGAQEMVMRLTFAQAARGVNKDIDVNVVDTCGLCKGSRCAPGTKPGKCQYCNGTGMETVSTGPFVMRSTCRYCQGSRVYIKFPCPECDGKGQAVQRRRVTVPVPAGVEDGQTVRMAVGNKEIFITFRVEKSNYFRREGADVHTDAVVSLSQAILGGTIRVQGVYEDQTLQIMPGTSSHTTICLTGKGMKRVNSYGHGNHYVHLKITIPKSLTSKQKALIQAYAELEDDTPGQILGVTHKTDGKSSTSGSSFSSKANSSSSSKTSSESSFKAQGPEEKEEYVAHDITGRTDYKPTDSARSKICYAEPQNLTDRIREALLDRKPLPGTETESVSEKVESETTENSNSAKSSENSDKTSSEKDENKDESIKQSN</sequence>
<feature type="region of interest" description="Disordered" evidence="17">
    <location>
        <begin position="155"/>
        <end position="175"/>
    </location>
</feature>
<dbReference type="SUPFAM" id="SSF46565">
    <property type="entry name" value="Chaperone J-domain"/>
    <property type="match status" value="1"/>
</dbReference>
<evidence type="ECO:0000256" key="8">
    <source>
        <dbReference type="ARBA" id="ARBA00022833"/>
    </source>
</evidence>
<keyword evidence="2" id="KW-0217">Developmental protein</keyword>
<dbReference type="InterPro" id="IPR012724">
    <property type="entry name" value="DnaJ"/>
</dbReference>
<evidence type="ECO:0000313" key="20">
    <source>
        <dbReference type="EMBL" id="SSX18612.1"/>
    </source>
</evidence>
<proteinExistence type="inferred from homology"/>
<name>A0A336LKQ2_CULSO</name>
<dbReference type="GO" id="GO:0043066">
    <property type="term" value="P:negative regulation of apoptotic process"/>
    <property type="evidence" value="ECO:0007669"/>
    <property type="project" value="TreeGrafter"/>
</dbReference>
<dbReference type="Gene3D" id="1.10.287.110">
    <property type="entry name" value="DnaJ domain"/>
    <property type="match status" value="1"/>
</dbReference>
<dbReference type="Gene3D" id="2.10.230.10">
    <property type="entry name" value="Heat shock protein DnaJ, cysteine-rich domain"/>
    <property type="match status" value="1"/>
</dbReference>
<evidence type="ECO:0000256" key="3">
    <source>
        <dbReference type="ARBA" id="ARBA00022481"/>
    </source>
</evidence>
<dbReference type="GO" id="GO:0051082">
    <property type="term" value="F:unfolded protein binding"/>
    <property type="evidence" value="ECO:0007669"/>
    <property type="project" value="InterPro"/>
</dbReference>
<feature type="domain" description="J" evidence="18">
    <location>
        <begin position="86"/>
        <end position="151"/>
    </location>
</feature>
<dbReference type="GO" id="GO:0005102">
    <property type="term" value="F:signaling receptor binding"/>
    <property type="evidence" value="ECO:0007669"/>
    <property type="project" value="UniProtKB-ARBA"/>
</dbReference>
<dbReference type="Pfam" id="PF00684">
    <property type="entry name" value="DnaJ_CXXCXGXG"/>
    <property type="match status" value="1"/>
</dbReference>